<reference evidence="5 6" key="1">
    <citation type="submission" date="2019-03" db="EMBL/GenBank/DDBJ databases">
        <title>Comparative insights into the high quality Complete genome sequence of highly metal resistant Cupriavidus metallidurans strain BS1 isolated from a gold-copper mine.</title>
        <authorList>
            <person name="Mazhar H.S."/>
            <person name="Rensing C."/>
        </authorList>
    </citation>
    <scope>NUCLEOTIDE SEQUENCE [LARGE SCALE GENOMIC DNA]</scope>
    <source>
        <strain evidence="5 6">BS1</strain>
    </source>
</reference>
<dbReference type="Pfam" id="PF02776">
    <property type="entry name" value="TPP_enzyme_N"/>
    <property type="match status" value="1"/>
</dbReference>
<dbReference type="OrthoDB" id="2254214at2"/>
<dbReference type="PANTHER" id="PTHR18968">
    <property type="entry name" value="THIAMINE PYROPHOSPHATE ENZYMES"/>
    <property type="match status" value="1"/>
</dbReference>
<name>A0A482IY85_9BURK</name>
<dbReference type="InterPro" id="IPR029061">
    <property type="entry name" value="THDP-binding"/>
</dbReference>
<dbReference type="GO" id="GO:0030976">
    <property type="term" value="F:thiamine pyrophosphate binding"/>
    <property type="evidence" value="ECO:0007669"/>
    <property type="project" value="InterPro"/>
</dbReference>
<dbReference type="Gene3D" id="3.40.50.970">
    <property type="match status" value="2"/>
</dbReference>
<keyword evidence="2" id="KW-0786">Thiamine pyrophosphate</keyword>
<organism evidence="5 6">
    <name type="scientific">Cupriavidus metallidurans</name>
    <dbReference type="NCBI Taxonomy" id="119219"/>
    <lineage>
        <taxon>Bacteria</taxon>
        <taxon>Pseudomonadati</taxon>
        <taxon>Pseudomonadota</taxon>
        <taxon>Betaproteobacteria</taxon>
        <taxon>Burkholderiales</taxon>
        <taxon>Burkholderiaceae</taxon>
        <taxon>Cupriavidus</taxon>
    </lineage>
</organism>
<evidence type="ECO:0000259" key="3">
    <source>
        <dbReference type="Pfam" id="PF02775"/>
    </source>
</evidence>
<dbReference type="GO" id="GO:0050660">
    <property type="term" value="F:flavin adenine dinucleotide binding"/>
    <property type="evidence" value="ECO:0007669"/>
    <property type="project" value="TreeGrafter"/>
</dbReference>
<feature type="domain" description="Thiamine pyrophosphate enzyme TPP-binding" evidence="3">
    <location>
        <begin position="376"/>
        <end position="510"/>
    </location>
</feature>
<dbReference type="Pfam" id="PF02775">
    <property type="entry name" value="TPP_enzyme_C"/>
    <property type="match status" value="1"/>
</dbReference>
<dbReference type="InterPro" id="IPR012001">
    <property type="entry name" value="Thiamin_PyroP_enz_TPP-bd_dom"/>
</dbReference>
<comment type="similarity">
    <text evidence="1">Belongs to the TPP enzyme family.</text>
</comment>
<dbReference type="Proteomes" id="UP000253772">
    <property type="component" value="Chromosome c2"/>
</dbReference>
<evidence type="ECO:0000259" key="4">
    <source>
        <dbReference type="Pfam" id="PF02776"/>
    </source>
</evidence>
<dbReference type="GO" id="GO:0003984">
    <property type="term" value="F:acetolactate synthase activity"/>
    <property type="evidence" value="ECO:0007669"/>
    <property type="project" value="TreeGrafter"/>
</dbReference>
<dbReference type="InterPro" id="IPR011766">
    <property type="entry name" value="TPP_enzyme_TPP-bd"/>
</dbReference>
<sequence>MNGAESLVKTLLACGVDTCFANPGTSEMHFVAALDRIPGMKCVLGLFEGVVTGAADGYARMADKPAATLLHCGPGLANGLANLHNARRAQTPVINIIGDQATYHRPLDAPLTADTEGWARPVSVWTRTATHAASVGADAAAAVQAATSAPGGVASLILPSDVCWDAGGKVAAPLPALAVPKVSPDAVQNAARVLRSGQPTLIVLAGNALRAGALADAHRIAAATDARLITPMSNSRVTRGRGHLAVDRIPYSGDVARQKLAGIRNVILVGAPAPVTFFAYPGKSPRPYPEDAVIHVLARPEEDLGEALARLSDELGARNAPLPASAHITAEPAKGVVTSEAVAQTLTALLPDQAVVVEESVSFGRAFYPGTVHAAPHDWLQLTGGAIGAGLPLATGAAIAAPDRRVVALQADGSGMYTLQSLWTMAREKLDVTIVLLANRKYAILLGELAGVGANPGKTALDMLDLGNPDLDWVKMANGMGVEAARAENMETFADLFRMANQRKGPFLIELVI</sequence>
<evidence type="ECO:0000256" key="2">
    <source>
        <dbReference type="ARBA" id="ARBA00023052"/>
    </source>
</evidence>
<protein>
    <submittedName>
        <fullName evidence="5">Acetolactate synthase large subunit</fullName>
    </submittedName>
</protein>
<evidence type="ECO:0000256" key="1">
    <source>
        <dbReference type="ARBA" id="ARBA00007812"/>
    </source>
</evidence>
<gene>
    <name evidence="5" type="ORF">DDF84_019125</name>
</gene>
<proteinExistence type="inferred from homology"/>
<dbReference type="SUPFAM" id="SSF52467">
    <property type="entry name" value="DHS-like NAD/FAD-binding domain"/>
    <property type="match status" value="1"/>
</dbReference>
<dbReference type="GO" id="GO:0044281">
    <property type="term" value="P:small molecule metabolic process"/>
    <property type="evidence" value="ECO:0007669"/>
    <property type="project" value="UniProtKB-ARBA"/>
</dbReference>
<dbReference type="AlphaFoldDB" id="A0A482IY85"/>
<evidence type="ECO:0000313" key="5">
    <source>
        <dbReference type="EMBL" id="QBP14065.1"/>
    </source>
</evidence>
<accession>A0A482IY85</accession>
<dbReference type="PANTHER" id="PTHR18968:SF86">
    <property type="entry name" value="ACETOLACTATE SYNTHASE LARGE SUBUNIT ILVX-RELATED"/>
    <property type="match status" value="1"/>
</dbReference>
<dbReference type="InterPro" id="IPR029035">
    <property type="entry name" value="DHS-like_NAD/FAD-binding_dom"/>
</dbReference>
<dbReference type="RefSeq" id="WP_017511603.1">
    <property type="nucleotide sequence ID" value="NZ_CP037901.1"/>
</dbReference>
<dbReference type="InterPro" id="IPR045229">
    <property type="entry name" value="TPP_enz"/>
</dbReference>
<dbReference type="CDD" id="cd07035">
    <property type="entry name" value="TPP_PYR_POX_like"/>
    <property type="match status" value="1"/>
</dbReference>
<evidence type="ECO:0000313" key="6">
    <source>
        <dbReference type="Proteomes" id="UP000253772"/>
    </source>
</evidence>
<dbReference type="Gene3D" id="3.40.50.1220">
    <property type="entry name" value="TPP-binding domain"/>
    <property type="match status" value="1"/>
</dbReference>
<dbReference type="CDD" id="cd02002">
    <property type="entry name" value="TPP_BFDC"/>
    <property type="match status" value="1"/>
</dbReference>
<feature type="domain" description="Thiamine pyrophosphate enzyme N-terminal TPP-binding" evidence="4">
    <location>
        <begin position="1"/>
        <end position="106"/>
    </location>
</feature>
<dbReference type="NCBIfam" id="NF005760">
    <property type="entry name" value="PRK07586.1"/>
    <property type="match status" value="1"/>
</dbReference>
<dbReference type="SUPFAM" id="SSF52518">
    <property type="entry name" value="Thiamin diphosphate-binding fold (THDP-binding)"/>
    <property type="match status" value="2"/>
</dbReference>
<dbReference type="EMBL" id="CP037901">
    <property type="protein sequence ID" value="QBP14065.1"/>
    <property type="molecule type" value="Genomic_DNA"/>
</dbReference>